<dbReference type="GO" id="GO:0003729">
    <property type="term" value="F:mRNA binding"/>
    <property type="evidence" value="ECO:0007669"/>
    <property type="project" value="TreeGrafter"/>
</dbReference>
<evidence type="ECO:0000256" key="2">
    <source>
        <dbReference type="ARBA" id="ARBA00022980"/>
    </source>
</evidence>
<dbReference type="GO" id="GO:0003735">
    <property type="term" value="F:structural constituent of ribosome"/>
    <property type="evidence" value="ECO:0007669"/>
    <property type="project" value="InterPro"/>
</dbReference>
<dbReference type="Gene3D" id="6.10.250.1270">
    <property type="match status" value="1"/>
</dbReference>
<feature type="domain" description="Large ribosomal subunit protein eL24-related N-terminal" evidence="5">
    <location>
        <begin position="1"/>
        <end position="30"/>
    </location>
</feature>
<protein>
    <recommendedName>
        <fullName evidence="5">Large ribosomal subunit protein eL24-related N-terminal domain-containing protein</fullName>
    </recommendedName>
</protein>
<reference evidence="6 7" key="1">
    <citation type="submission" date="2020-10" db="EMBL/GenBank/DDBJ databases">
        <authorList>
            <person name="Sedaghatjoo S."/>
        </authorList>
    </citation>
    <scope>NUCLEOTIDE SEQUENCE [LARGE SCALE GENOMIC DNA]</scope>
    <source>
        <strain evidence="6 7">LLFL</strain>
    </source>
</reference>
<dbReference type="GO" id="GO:0002181">
    <property type="term" value="P:cytoplasmic translation"/>
    <property type="evidence" value="ECO:0007669"/>
    <property type="project" value="TreeGrafter"/>
</dbReference>
<dbReference type="InterPro" id="IPR038630">
    <property type="entry name" value="L24e/L24_sf"/>
</dbReference>
<name>A0A9N8Q8K2_9BASI</name>
<dbReference type="PANTHER" id="PTHR10792:SF1">
    <property type="entry name" value="RIBOSOMAL PROTEIN L24"/>
    <property type="match status" value="1"/>
</dbReference>
<dbReference type="SUPFAM" id="SSF57716">
    <property type="entry name" value="Glucocorticoid receptor-like (DNA-binding domain)"/>
    <property type="match status" value="2"/>
</dbReference>
<dbReference type="AlphaFoldDB" id="A0A9N8Q8K2"/>
<dbReference type="Proteomes" id="UP000836404">
    <property type="component" value="Unassembled WGS sequence"/>
</dbReference>
<accession>A0A9N8Q8K2</accession>
<evidence type="ECO:0000256" key="3">
    <source>
        <dbReference type="ARBA" id="ARBA00023274"/>
    </source>
</evidence>
<keyword evidence="7" id="KW-1185">Reference proteome</keyword>
<dbReference type="GO" id="GO:0022625">
    <property type="term" value="C:cytosolic large ribosomal subunit"/>
    <property type="evidence" value="ECO:0007669"/>
    <property type="project" value="TreeGrafter"/>
</dbReference>
<feature type="non-terminal residue" evidence="6">
    <location>
        <position position="239"/>
    </location>
</feature>
<dbReference type="Gene3D" id="2.30.170.20">
    <property type="entry name" value="Ribosomal protein L24e"/>
    <property type="match status" value="2"/>
</dbReference>
<dbReference type="EMBL" id="CAJHJF010001093">
    <property type="protein sequence ID" value="CAD6911255.1"/>
    <property type="molecule type" value="Genomic_DNA"/>
</dbReference>
<comment type="caution">
    <text evidence="6">The sequence shown here is derived from an EMBL/GenBank/DDBJ whole genome shotgun (WGS) entry which is preliminary data.</text>
</comment>
<sequence>MKVEICSFSLRKIYPGRGKLYVRGDSKVCTTLSLSRNPRARSATTTPSPVEHKRATLYDARDAAAYRRLSMGGSGGTPCGTMPICGTMDAEGGPSVTQLELDEEAWTHSGIEQRSIRPGWCAGPQQCKDGNGLQVSRTFRFISSKNESLFLQRKNPRKIAWTVFYRRMHKKGITEEVAKKRSRRTVKHQRAVVGASMEQISARRNQKPEVRAAARTEAIAKSKSDKKSAAEKRKTEKSK</sequence>
<dbReference type="Pfam" id="PF01246">
    <property type="entry name" value="Ribosomal_L24e"/>
    <property type="match status" value="2"/>
</dbReference>
<feature type="domain" description="Large ribosomal subunit protein eL24-related N-terminal" evidence="5">
    <location>
        <begin position="136"/>
        <end position="176"/>
    </location>
</feature>
<proteinExistence type="inferred from homology"/>
<feature type="region of interest" description="Disordered" evidence="4">
    <location>
        <begin position="195"/>
        <end position="239"/>
    </location>
</feature>
<comment type="similarity">
    <text evidence="1">Belongs to the eukaryotic ribosomal protein eL24 family.</text>
</comment>
<dbReference type="InterPro" id="IPR056366">
    <property type="entry name" value="Ribosomal_eL24"/>
</dbReference>
<evidence type="ECO:0000259" key="5">
    <source>
        <dbReference type="Pfam" id="PF01246"/>
    </source>
</evidence>
<evidence type="ECO:0000313" key="6">
    <source>
        <dbReference type="EMBL" id="CAD6911255.1"/>
    </source>
</evidence>
<feature type="compositionally biased region" description="Basic and acidic residues" evidence="4">
    <location>
        <begin position="206"/>
        <end position="239"/>
    </location>
</feature>
<dbReference type="PANTHER" id="PTHR10792">
    <property type="entry name" value="60S RIBOSOMAL PROTEIN L24"/>
    <property type="match status" value="1"/>
</dbReference>
<evidence type="ECO:0000256" key="4">
    <source>
        <dbReference type="SAM" id="MobiDB-lite"/>
    </source>
</evidence>
<evidence type="ECO:0000256" key="1">
    <source>
        <dbReference type="ARBA" id="ARBA00005647"/>
    </source>
</evidence>
<gene>
    <name evidence="6" type="ORF">JKILLFL_G8969</name>
</gene>
<evidence type="ECO:0000313" key="7">
    <source>
        <dbReference type="Proteomes" id="UP000836404"/>
    </source>
</evidence>
<keyword evidence="3" id="KW-0687">Ribonucleoprotein</keyword>
<organism evidence="6 7">
    <name type="scientific">Tilletia laevis</name>
    <dbReference type="NCBI Taxonomy" id="157183"/>
    <lineage>
        <taxon>Eukaryota</taxon>
        <taxon>Fungi</taxon>
        <taxon>Dikarya</taxon>
        <taxon>Basidiomycota</taxon>
        <taxon>Ustilaginomycotina</taxon>
        <taxon>Exobasidiomycetes</taxon>
        <taxon>Tilletiales</taxon>
        <taxon>Tilletiaceae</taxon>
        <taxon>Tilletia</taxon>
    </lineage>
</organism>
<dbReference type="InterPro" id="IPR000988">
    <property type="entry name" value="Ribosomal_eL24-rel_N"/>
</dbReference>
<keyword evidence="2" id="KW-0689">Ribosomal protein</keyword>